<dbReference type="InterPro" id="IPR037198">
    <property type="entry name" value="MutL_C_sf"/>
</dbReference>
<dbReference type="EMBL" id="BAEN01000022">
    <property type="protein sequence ID" value="GAC13641.1"/>
    <property type="molecule type" value="Genomic_DNA"/>
</dbReference>
<dbReference type="SMART" id="SM01340">
    <property type="entry name" value="DNA_mis_repair"/>
    <property type="match status" value="1"/>
</dbReference>
<dbReference type="SUPFAM" id="SSF54211">
    <property type="entry name" value="Ribosomal protein S5 domain 2-like"/>
    <property type="match status" value="1"/>
</dbReference>
<dbReference type="GO" id="GO:0140664">
    <property type="term" value="F:ATP-dependent DNA damage sensor activity"/>
    <property type="evidence" value="ECO:0007669"/>
    <property type="project" value="InterPro"/>
</dbReference>
<feature type="compositionally biased region" description="Polar residues" evidence="6">
    <location>
        <begin position="361"/>
        <end position="382"/>
    </location>
</feature>
<dbReference type="CDD" id="cd03482">
    <property type="entry name" value="MutL_Trans_MutL"/>
    <property type="match status" value="1"/>
</dbReference>
<dbReference type="InterPro" id="IPR042121">
    <property type="entry name" value="MutL_C_regsub"/>
</dbReference>
<gene>
    <name evidence="5 8" type="primary">mutL</name>
    <name evidence="8" type="ORF">GLIP_0999</name>
</gene>
<dbReference type="OrthoDB" id="9763467at2"/>
<organism evidence="8 9">
    <name type="scientific">Aliiglaciecola lipolytica E3</name>
    <dbReference type="NCBI Taxonomy" id="1127673"/>
    <lineage>
        <taxon>Bacteria</taxon>
        <taxon>Pseudomonadati</taxon>
        <taxon>Pseudomonadota</taxon>
        <taxon>Gammaproteobacteria</taxon>
        <taxon>Alteromonadales</taxon>
        <taxon>Alteromonadaceae</taxon>
        <taxon>Aliiglaciecola</taxon>
    </lineage>
</organism>
<dbReference type="InterPro" id="IPR014721">
    <property type="entry name" value="Ribsml_uS5_D2-typ_fold_subgr"/>
</dbReference>
<dbReference type="NCBIfam" id="TIGR00585">
    <property type="entry name" value="mutl"/>
    <property type="match status" value="1"/>
</dbReference>
<dbReference type="SUPFAM" id="SSF55874">
    <property type="entry name" value="ATPase domain of HSP90 chaperone/DNA topoisomerase II/histidine kinase"/>
    <property type="match status" value="1"/>
</dbReference>
<dbReference type="InterPro" id="IPR002099">
    <property type="entry name" value="MutL/Mlh/PMS"/>
</dbReference>
<dbReference type="Proteomes" id="UP000006334">
    <property type="component" value="Unassembled WGS sequence"/>
</dbReference>
<dbReference type="Gene3D" id="3.30.1370.100">
    <property type="entry name" value="MutL, C-terminal domain, regulatory subdomain"/>
    <property type="match status" value="1"/>
</dbReference>
<evidence type="ECO:0000256" key="3">
    <source>
        <dbReference type="ARBA" id="ARBA00022763"/>
    </source>
</evidence>
<dbReference type="GO" id="GO:0005524">
    <property type="term" value="F:ATP binding"/>
    <property type="evidence" value="ECO:0007669"/>
    <property type="project" value="InterPro"/>
</dbReference>
<evidence type="ECO:0000259" key="7">
    <source>
        <dbReference type="SMART" id="SM01340"/>
    </source>
</evidence>
<feature type="domain" description="DNA mismatch repair protein S5" evidence="7">
    <location>
        <begin position="212"/>
        <end position="330"/>
    </location>
</feature>
<comment type="similarity">
    <text evidence="1 5">Belongs to the DNA mismatch repair MutL/HexB family.</text>
</comment>
<dbReference type="GO" id="GO:0016887">
    <property type="term" value="F:ATP hydrolysis activity"/>
    <property type="evidence" value="ECO:0007669"/>
    <property type="project" value="InterPro"/>
</dbReference>
<sequence length="611" mass="68725">MPIQILSPQLANQIAAGEVVERPASVVKELVENCLDADANTIDIEIEKGGHKRIYIRDNGKGIHHQELELALSRHATSKISKLDDLENICSLGFRGEALASISSVSRLTLTSKPASQQQAWQACAEGRDMQVTIQPSAHPDGTSIDVLDLFFNTPARRKFLRAEKTEFSHIDEVIRRIALSRFDVTINLKHNSKGVRKYPAIKDSQSQIKRIAAVCGHEFADKAIAINSEYEGIQLTGWLSPAGEGRGQNDLQYVYVNGRVMKDKLINHAIRQAYEGLIETNSHPAFVLFLTMDPMQVDVNVHPAKHEVRFHQARLVHDVIFRSVSKALSESFSEYAEDTAQVEQTRLQEVEPSHQYIRPLTTNVSPQSQQTPQAYSTTTGRESQREKAFNYTAPRPSKTGAQNYTHLMSTKKTEVGSQDGVSIVQINANRVLIRYADEFFYCNSVSLAAKKLQTERALNQSVMQPLLMPISLSFEQVKLKIDDLLLTTMRSCLIELAVVNQRLLLKQVPSGTRAMDWTSILLAFFDELAIDIAKQSSKTLENTLSDNRKREICDLFYFVLAKHQISRVEDQDSGLNYLSQWLHEQNNIEDVLNSCGTSVPLSSWLTQFDE</sequence>
<protein>
    <recommendedName>
        <fullName evidence="2 5">DNA mismatch repair protein MutL</fullName>
    </recommendedName>
</protein>
<keyword evidence="9" id="KW-1185">Reference proteome</keyword>
<dbReference type="eggNOG" id="COG0323">
    <property type="taxonomic scope" value="Bacteria"/>
</dbReference>
<name>K6XPN1_9ALTE</name>
<proteinExistence type="inferred from homology"/>
<feature type="region of interest" description="Disordered" evidence="6">
    <location>
        <begin position="360"/>
        <end position="403"/>
    </location>
</feature>
<evidence type="ECO:0000256" key="4">
    <source>
        <dbReference type="ARBA" id="ARBA00023204"/>
    </source>
</evidence>
<evidence type="ECO:0000313" key="8">
    <source>
        <dbReference type="EMBL" id="GAC13641.1"/>
    </source>
</evidence>
<dbReference type="HAMAP" id="MF_00149">
    <property type="entry name" value="DNA_mis_repair"/>
    <property type="match status" value="1"/>
</dbReference>
<dbReference type="InterPro" id="IPR036890">
    <property type="entry name" value="HATPase_C_sf"/>
</dbReference>
<dbReference type="SUPFAM" id="SSF118116">
    <property type="entry name" value="DNA mismatch repair protein MutL"/>
    <property type="match status" value="1"/>
</dbReference>
<dbReference type="Pfam" id="PF01119">
    <property type="entry name" value="DNA_mis_repair"/>
    <property type="match status" value="1"/>
</dbReference>
<keyword evidence="3 5" id="KW-0227">DNA damage</keyword>
<comment type="caution">
    <text evidence="8">The sequence shown here is derived from an EMBL/GenBank/DDBJ whole genome shotgun (WGS) entry which is preliminary data.</text>
</comment>
<dbReference type="STRING" id="1127673.GLIP_0999"/>
<dbReference type="Pfam" id="PF13589">
    <property type="entry name" value="HATPase_c_3"/>
    <property type="match status" value="1"/>
</dbReference>
<dbReference type="InterPro" id="IPR020667">
    <property type="entry name" value="DNA_mismatch_repair_MutL"/>
</dbReference>
<dbReference type="PROSITE" id="PS00058">
    <property type="entry name" value="DNA_MISMATCH_REPAIR_1"/>
    <property type="match status" value="1"/>
</dbReference>
<evidence type="ECO:0000256" key="5">
    <source>
        <dbReference type="HAMAP-Rule" id="MF_00149"/>
    </source>
</evidence>
<dbReference type="GO" id="GO:0006298">
    <property type="term" value="P:mismatch repair"/>
    <property type="evidence" value="ECO:0007669"/>
    <property type="project" value="UniProtKB-UniRule"/>
</dbReference>
<dbReference type="RefSeq" id="WP_008843458.1">
    <property type="nucleotide sequence ID" value="NZ_BAEN01000022.1"/>
</dbReference>
<comment type="function">
    <text evidence="5">This protein is involved in the repair of mismatches in DNA. It is required for dam-dependent methyl-directed DNA mismatch repair. May act as a 'molecular matchmaker', a protein that promotes the formation of a stable complex between two or more DNA-binding proteins in an ATP-dependent manner without itself being part of a final effector complex.</text>
</comment>
<dbReference type="InterPro" id="IPR038973">
    <property type="entry name" value="MutL/Mlh/Pms-like"/>
</dbReference>
<dbReference type="GO" id="GO:0032300">
    <property type="term" value="C:mismatch repair complex"/>
    <property type="evidence" value="ECO:0007669"/>
    <property type="project" value="InterPro"/>
</dbReference>
<reference evidence="8 9" key="1">
    <citation type="journal article" date="2017" name="Antonie Van Leeuwenhoek">
        <title>Rhizobium rhizosphaerae sp. nov., a novel species isolated from rice rhizosphere.</title>
        <authorList>
            <person name="Zhao J.J."/>
            <person name="Zhang J."/>
            <person name="Zhang R.J."/>
            <person name="Zhang C.W."/>
            <person name="Yin H.Q."/>
            <person name="Zhang X.X."/>
        </authorList>
    </citation>
    <scope>NUCLEOTIDE SEQUENCE [LARGE SCALE GENOMIC DNA]</scope>
    <source>
        <strain evidence="8 9">E3</strain>
    </source>
</reference>
<evidence type="ECO:0000313" key="9">
    <source>
        <dbReference type="Proteomes" id="UP000006334"/>
    </source>
</evidence>
<dbReference type="PANTHER" id="PTHR10073">
    <property type="entry name" value="DNA MISMATCH REPAIR PROTEIN MLH, PMS, MUTL"/>
    <property type="match status" value="1"/>
</dbReference>
<accession>K6XPN1</accession>
<dbReference type="FunFam" id="3.30.565.10:FF:000003">
    <property type="entry name" value="DNA mismatch repair endonuclease MutL"/>
    <property type="match status" value="1"/>
</dbReference>
<dbReference type="PANTHER" id="PTHR10073:SF12">
    <property type="entry name" value="DNA MISMATCH REPAIR PROTEIN MLH1"/>
    <property type="match status" value="1"/>
</dbReference>
<dbReference type="GO" id="GO:0030983">
    <property type="term" value="F:mismatched DNA binding"/>
    <property type="evidence" value="ECO:0007669"/>
    <property type="project" value="InterPro"/>
</dbReference>
<evidence type="ECO:0000256" key="6">
    <source>
        <dbReference type="SAM" id="MobiDB-lite"/>
    </source>
</evidence>
<dbReference type="CDD" id="cd16926">
    <property type="entry name" value="HATPase_MutL-MLH-PMS-like"/>
    <property type="match status" value="1"/>
</dbReference>
<dbReference type="InterPro" id="IPR014762">
    <property type="entry name" value="DNA_mismatch_repair_CS"/>
</dbReference>
<dbReference type="InterPro" id="IPR020568">
    <property type="entry name" value="Ribosomal_Su5_D2-typ_SF"/>
</dbReference>
<dbReference type="Gene3D" id="3.30.565.10">
    <property type="entry name" value="Histidine kinase-like ATPase, C-terminal domain"/>
    <property type="match status" value="1"/>
</dbReference>
<dbReference type="InterPro" id="IPR013507">
    <property type="entry name" value="DNA_mismatch_S5_2-like"/>
</dbReference>
<dbReference type="Gene3D" id="3.30.230.10">
    <property type="match status" value="1"/>
</dbReference>
<evidence type="ECO:0000256" key="2">
    <source>
        <dbReference type="ARBA" id="ARBA00021975"/>
    </source>
</evidence>
<dbReference type="AlphaFoldDB" id="K6XPN1"/>
<evidence type="ECO:0000256" key="1">
    <source>
        <dbReference type="ARBA" id="ARBA00006082"/>
    </source>
</evidence>
<keyword evidence="4 5" id="KW-0234">DNA repair</keyword>